<gene>
    <name evidence="3" type="ORF">SAMN04488108_3046</name>
</gene>
<sequence>MKKLINFLTWQRVSSSEIHFKNLQKESFLLLLYALFYVFLAIFIAYIITQFPLPILGAHDFIQDFWYAGVFKFTFLLIIPIWIFFKVWKYSLHDLLFGLKPSISMVIKGTLLIAVGFFLNTKHLVPIASQIPDYQDAPIRLFIGVMLPLFIAGIPEELFFRAMLQTRLEKLWNTPMAILVSGILFTAWHIPSRFFLADGVDGQAGDLISVLVGTGLPVFIVGAFFGWHWSRFRNLPVLILTHWAIDILPSVSSFFGISF</sequence>
<dbReference type="AlphaFoldDB" id="A0A1M7ZG49"/>
<dbReference type="GO" id="GO:0006508">
    <property type="term" value="P:proteolysis"/>
    <property type="evidence" value="ECO:0007669"/>
    <property type="project" value="UniProtKB-KW"/>
</dbReference>
<dbReference type="Pfam" id="PF02517">
    <property type="entry name" value="Rce1-like"/>
    <property type="match status" value="1"/>
</dbReference>
<dbReference type="InterPro" id="IPR003675">
    <property type="entry name" value="Rce1/LyrA-like_dom"/>
</dbReference>
<protein>
    <submittedName>
        <fullName evidence="3">CAAX protease self-immunity</fullName>
    </submittedName>
</protein>
<evidence type="ECO:0000313" key="3">
    <source>
        <dbReference type="EMBL" id="SHO63880.1"/>
    </source>
</evidence>
<evidence type="ECO:0000259" key="2">
    <source>
        <dbReference type="Pfam" id="PF02517"/>
    </source>
</evidence>
<organism evidence="3 4">
    <name type="scientific">Algoriphagus zhangzhouensis</name>
    <dbReference type="NCBI Taxonomy" id="1073327"/>
    <lineage>
        <taxon>Bacteria</taxon>
        <taxon>Pseudomonadati</taxon>
        <taxon>Bacteroidota</taxon>
        <taxon>Cytophagia</taxon>
        <taxon>Cytophagales</taxon>
        <taxon>Cyclobacteriaceae</taxon>
        <taxon>Algoriphagus</taxon>
    </lineage>
</organism>
<keyword evidence="1" id="KW-0812">Transmembrane</keyword>
<evidence type="ECO:0000256" key="1">
    <source>
        <dbReference type="SAM" id="Phobius"/>
    </source>
</evidence>
<feature type="transmembrane region" description="Helical" evidence="1">
    <location>
        <begin position="171"/>
        <end position="190"/>
    </location>
</feature>
<feature type="transmembrane region" description="Helical" evidence="1">
    <location>
        <begin position="65"/>
        <end position="85"/>
    </location>
</feature>
<keyword evidence="4" id="KW-1185">Reference proteome</keyword>
<feature type="transmembrane region" description="Helical" evidence="1">
    <location>
        <begin position="237"/>
        <end position="257"/>
    </location>
</feature>
<keyword evidence="3" id="KW-0645">Protease</keyword>
<keyword evidence="3" id="KW-0378">Hydrolase</keyword>
<dbReference type="RefSeq" id="WP_073572674.1">
    <property type="nucleotide sequence ID" value="NZ_FRXN01000004.1"/>
</dbReference>
<keyword evidence="1" id="KW-1133">Transmembrane helix</keyword>
<dbReference type="STRING" id="1073327.SAMN04488108_3046"/>
<keyword evidence="1" id="KW-0472">Membrane</keyword>
<evidence type="ECO:0000313" key="4">
    <source>
        <dbReference type="Proteomes" id="UP000184609"/>
    </source>
</evidence>
<accession>A0A1M7ZG49</accession>
<feature type="transmembrane region" description="Helical" evidence="1">
    <location>
        <begin position="28"/>
        <end position="53"/>
    </location>
</feature>
<feature type="domain" description="CAAX prenyl protease 2/Lysostaphin resistance protein A-like" evidence="2">
    <location>
        <begin position="141"/>
        <end position="247"/>
    </location>
</feature>
<dbReference type="GO" id="GO:0080120">
    <property type="term" value="P:CAAX-box protein maturation"/>
    <property type="evidence" value="ECO:0007669"/>
    <property type="project" value="UniProtKB-ARBA"/>
</dbReference>
<reference evidence="4" key="1">
    <citation type="submission" date="2016-12" db="EMBL/GenBank/DDBJ databases">
        <authorList>
            <person name="Varghese N."/>
            <person name="Submissions S."/>
        </authorList>
    </citation>
    <scope>NUCLEOTIDE SEQUENCE [LARGE SCALE GENOMIC DNA]</scope>
    <source>
        <strain evidence="4">DSM 25035</strain>
    </source>
</reference>
<dbReference type="GO" id="GO:0004175">
    <property type="term" value="F:endopeptidase activity"/>
    <property type="evidence" value="ECO:0007669"/>
    <property type="project" value="UniProtKB-ARBA"/>
</dbReference>
<dbReference type="OrthoDB" id="9779573at2"/>
<feature type="transmembrane region" description="Helical" evidence="1">
    <location>
        <begin position="97"/>
        <end position="119"/>
    </location>
</feature>
<dbReference type="Proteomes" id="UP000184609">
    <property type="component" value="Unassembled WGS sequence"/>
</dbReference>
<name>A0A1M7ZG49_9BACT</name>
<feature type="transmembrane region" description="Helical" evidence="1">
    <location>
        <begin position="139"/>
        <end position="159"/>
    </location>
</feature>
<feature type="transmembrane region" description="Helical" evidence="1">
    <location>
        <begin position="210"/>
        <end position="230"/>
    </location>
</feature>
<proteinExistence type="predicted"/>
<dbReference type="EMBL" id="FRXN01000004">
    <property type="protein sequence ID" value="SHO63880.1"/>
    <property type="molecule type" value="Genomic_DNA"/>
</dbReference>